<organism evidence="2 3">
    <name type="scientific">Archangium violaceum Cb vi76</name>
    <dbReference type="NCBI Taxonomy" id="1406225"/>
    <lineage>
        <taxon>Bacteria</taxon>
        <taxon>Pseudomonadati</taxon>
        <taxon>Myxococcota</taxon>
        <taxon>Myxococcia</taxon>
        <taxon>Myxococcales</taxon>
        <taxon>Cystobacterineae</taxon>
        <taxon>Archangiaceae</taxon>
        <taxon>Archangium</taxon>
    </lineage>
</organism>
<gene>
    <name evidence="2" type="ORF">Q664_04625</name>
</gene>
<evidence type="ECO:0000256" key="1">
    <source>
        <dbReference type="SAM" id="MobiDB-lite"/>
    </source>
</evidence>
<evidence type="ECO:0000313" key="3">
    <source>
        <dbReference type="Proteomes" id="UP000028547"/>
    </source>
</evidence>
<dbReference type="EMBL" id="JPMI01000025">
    <property type="protein sequence ID" value="KFA94208.1"/>
    <property type="molecule type" value="Genomic_DNA"/>
</dbReference>
<protein>
    <submittedName>
        <fullName evidence="2">Uncharacterized protein</fullName>
    </submittedName>
</protein>
<evidence type="ECO:0000313" key="2">
    <source>
        <dbReference type="EMBL" id="KFA94208.1"/>
    </source>
</evidence>
<sequence>MGFRAERDIFQVDTTQPLADASPSGAEHERPGCRYQGPQCLDDATENVELRVLSPTHMFLALLRLVGSQGLAGQCVGALRWHSHLGGHAHEARFIQLTAAELLDESSHPTLLLEHDAP</sequence>
<accession>A0A084T0H3</accession>
<reference evidence="2 3" key="1">
    <citation type="submission" date="2014-07" db="EMBL/GenBank/DDBJ databases">
        <title>Draft Genome Sequence of Gephyronic Acid Producer, Cystobacter violaceus Strain Cb vi76.</title>
        <authorList>
            <person name="Stevens D.C."/>
            <person name="Young J."/>
            <person name="Carmichael R."/>
            <person name="Tan J."/>
            <person name="Taylor R.E."/>
        </authorList>
    </citation>
    <scope>NUCLEOTIDE SEQUENCE [LARGE SCALE GENOMIC DNA]</scope>
    <source>
        <strain evidence="2 3">Cb vi76</strain>
    </source>
</reference>
<comment type="caution">
    <text evidence="2">The sequence shown here is derived from an EMBL/GenBank/DDBJ whole genome shotgun (WGS) entry which is preliminary data.</text>
</comment>
<proteinExistence type="predicted"/>
<dbReference type="AlphaFoldDB" id="A0A084T0H3"/>
<name>A0A084T0H3_9BACT</name>
<feature type="region of interest" description="Disordered" evidence="1">
    <location>
        <begin position="14"/>
        <end position="38"/>
    </location>
</feature>
<dbReference type="Proteomes" id="UP000028547">
    <property type="component" value="Unassembled WGS sequence"/>
</dbReference>